<dbReference type="InterPro" id="IPR015424">
    <property type="entry name" value="PyrdxlP-dep_Trfase"/>
</dbReference>
<dbReference type="PANTHER" id="PTHR30244:SF34">
    <property type="entry name" value="DTDP-4-AMINO-4,6-DIDEOXYGALACTOSE TRANSAMINASE"/>
    <property type="match status" value="1"/>
</dbReference>
<dbReference type="SUPFAM" id="SSF53383">
    <property type="entry name" value="PLP-dependent transferases"/>
    <property type="match status" value="1"/>
</dbReference>
<name>A0A5J4K5J6_9CHLR</name>
<comment type="similarity">
    <text evidence="3">Belongs to the DegT/DnrJ/EryC1 family.</text>
</comment>
<reference evidence="4 5" key="1">
    <citation type="journal article" date="2019" name="Int. J. Syst. Evol. Microbiol.">
        <title>Thermogemmatispora aurantia sp. nov. and Thermogemmatispora argillosa sp. nov., within the class Ktedonobacteria, and emended description of the genus Thermogemmatispora.</title>
        <authorList>
            <person name="Zheng Y."/>
            <person name="Wang C.M."/>
            <person name="Sakai Y."/>
            <person name="Abe K."/>
            <person name="Yokota A."/>
            <person name="Yabe S."/>
        </authorList>
    </citation>
    <scope>NUCLEOTIDE SEQUENCE [LARGE SCALE GENOMIC DNA]</scope>
    <source>
        <strain evidence="4 5">A1-2</strain>
    </source>
</reference>
<dbReference type="InterPro" id="IPR015421">
    <property type="entry name" value="PyrdxlP-dep_Trfase_major"/>
</dbReference>
<organism evidence="4 5">
    <name type="scientific">Thermogemmatispora aurantia</name>
    <dbReference type="NCBI Taxonomy" id="2045279"/>
    <lineage>
        <taxon>Bacteria</taxon>
        <taxon>Bacillati</taxon>
        <taxon>Chloroflexota</taxon>
        <taxon>Ktedonobacteria</taxon>
        <taxon>Thermogemmatisporales</taxon>
        <taxon>Thermogemmatisporaceae</taxon>
        <taxon>Thermogemmatispora</taxon>
    </lineage>
</organism>
<proteinExistence type="inferred from homology"/>
<dbReference type="Proteomes" id="UP000334820">
    <property type="component" value="Unassembled WGS sequence"/>
</dbReference>
<dbReference type="GO" id="GO:0008483">
    <property type="term" value="F:transaminase activity"/>
    <property type="evidence" value="ECO:0007669"/>
    <property type="project" value="UniProtKB-KW"/>
</dbReference>
<dbReference type="Gene3D" id="3.40.640.10">
    <property type="entry name" value="Type I PLP-dependent aspartate aminotransferase-like (Major domain)"/>
    <property type="match status" value="1"/>
</dbReference>
<evidence type="ECO:0000256" key="1">
    <source>
        <dbReference type="PIRSR" id="PIRSR000390-1"/>
    </source>
</evidence>
<dbReference type="AlphaFoldDB" id="A0A5J4K5J6"/>
<feature type="modified residue" description="N6-(pyridoxal phosphate)lysine" evidence="2">
    <location>
        <position position="206"/>
    </location>
</feature>
<keyword evidence="4" id="KW-0032">Aminotransferase</keyword>
<evidence type="ECO:0000256" key="2">
    <source>
        <dbReference type="PIRSR" id="PIRSR000390-2"/>
    </source>
</evidence>
<dbReference type="GO" id="GO:0030170">
    <property type="term" value="F:pyridoxal phosphate binding"/>
    <property type="evidence" value="ECO:0007669"/>
    <property type="project" value="TreeGrafter"/>
</dbReference>
<keyword evidence="4" id="KW-0808">Transferase</keyword>
<dbReference type="InterPro" id="IPR000653">
    <property type="entry name" value="DegT/StrS_aminotransferase"/>
</dbReference>
<evidence type="ECO:0000256" key="3">
    <source>
        <dbReference type="RuleBase" id="RU004508"/>
    </source>
</evidence>
<dbReference type="InterPro" id="IPR015422">
    <property type="entry name" value="PyrdxlP-dep_Trfase_small"/>
</dbReference>
<dbReference type="Pfam" id="PF01041">
    <property type="entry name" value="DegT_DnrJ_EryC1"/>
    <property type="match status" value="1"/>
</dbReference>
<dbReference type="EMBL" id="BKZV01000003">
    <property type="protein sequence ID" value="GER83928.1"/>
    <property type="molecule type" value="Genomic_DNA"/>
</dbReference>
<dbReference type="PIRSF" id="PIRSF000390">
    <property type="entry name" value="PLP_StrS"/>
    <property type="match status" value="1"/>
</dbReference>
<evidence type="ECO:0000313" key="5">
    <source>
        <dbReference type="Proteomes" id="UP000334820"/>
    </source>
</evidence>
<protein>
    <submittedName>
        <fullName evidence="4">Aminotransferase DegT</fullName>
    </submittedName>
</protein>
<dbReference type="PANTHER" id="PTHR30244">
    <property type="entry name" value="TRANSAMINASE"/>
    <property type="match status" value="1"/>
</dbReference>
<accession>A0A5J4K5J6</accession>
<dbReference type="CDD" id="cd00616">
    <property type="entry name" value="AHBA_syn"/>
    <property type="match status" value="1"/>
</dbReference>
<evidence type="ECO:0000313" key="4">
    <source>
        <dbReference type="EMBL" id="GER83928.1"/>
    </source>
</evidence>
<comment type="caution">
    <text evidence="4">The sequence shown here is derived from an EMBL/GenBank/DDBJ whole genome shotgun (WGS) entry which is preliminary data.</text>
</comment>
<keyword evidence="5" id="KW-1185">Reference proteome</keyword>
<dbReference type="GO" id="GO:0000271">
    <property type="term" value="P:polysaccharide biosynthetic process"/>
    <property type="evidence" value="ECO:0007669"/>
    <property type="project" value="TreeGrafter"/>
</dbReference>
<gene>
    <name evidence="4" type="ORF">KTAU_25650</name>
</gene>
<dbReference type="Gene3D" id="3.90.1150.10">
    <property type="entry name" value="Aspartate Aminotransferase, domain 1"/>
    <property type="match status" value="1"/>
</dbReference>
<feature type="active site" description="Proton acceptor" evidence="1">
    <location>
        <position position="206"/>
    </location>
</feature>
<sequence>MQGGLFVIEREKLALYGGQPVRDCRKDARPVISQEAKEEVMAVLSKGTLAQFYGGTQVRAFESEYAAWFGRSYAVAVSSGTAALHVMYLAARLPERSEVLIPANAYVSVLSALLQAHLIPVIVDLDPQSWAMDPEDCRRKITSRTSAIVAVHMYGQPCPMTELAQIAEAHDLTLLEDCGQSHGALWARRKTGTFGRAAAFSLCCRKHIALGEGGILITDDEELAATARSLAHKGKGEGWFDYREMGFSYNMTEVQAALGRHQLRRLDSELERRQRLARWVQEQVAETGLSFPLVPAGSTHAYFKLNALVPPELAPYRNEIVDALQAENVGCDPSHPHLLDIDWIREQRPYFFRTLPPEERPSYGPEIAPVARDLLRRQIGIEVGPGLDEEDLSYTVAAIRKVMAYFRAAYGATGRKP</sequence>
<keyword evidence="2 3" id="KW-0663">Pyridoxal phosphate</keyword>